<dbReference type="CDD" id="cd06456">
    <property type="entry name" value="M3A_DCP"/>
    <property type="match status" value="1"/>
</dbReference>
<dbReference type="Gene3D" id="1.10.1370.10">
    <property type="entry name" value="Neurolysin, domain 3"/>
    <property type="match status" value="1"/>
</dbReference>
<name>A0A6J6FVD5_9ZZZZ</name>
<evidence type="ECO:0000256" key="2">
    <source>
        <dbReference type="ARBA" id="ARBA00006040"/>
    </source>
</evidence>
<dbReference type="GO" id="GO:0004222">
    <property type="term" value="F:metalloendopeptidase activity"/>
    <property type="evidence" value="ECO:0007669"/>
    <property type="project" value="InterPro"/>
</dbReference>
<keyword evidence="7" id="KW-0482">Metalloprotease</keyword>
<keyword evidence="3" id="KW-0645">Protease</keyword>
<protein>
    <submittedName>
        <fullName evidence="9">Unannotated protein</fullName>
    </submittedName>
</protein>
<dbReference type="FunFam" id="3.40.390.10:FF:000009">
    <property type="entry name" value="Oligopeptidase A"/>
    <property type="match status" value="1"/>
</dbReference>
<keyword evidence="6" id="KW-0862">Zinc</keyword>
<dbReference type="SUPFAM" id="SSF55486">
    <property type="entry name" value="Metalloproteases ('zincins'), catalytic domain"/>
    <property type="match status" value="1"/>
</dbReference>
<dbReference type="Gene3D" id="3.40.390.10">
    <property type="entry name" value="Collagenase (Catalytic Domain)"/>
    <property type="match status" value="1"/>
</dbReference>
<dbReference type="InterPro" id="IPR024079">
    <property type="entry name" value="MetalloPept_cat_dom_sf"/>
</dbReference>
<accession>A0A6J6FVD5</accession>
<dbReference type="GO" id="GO:0046872">
    <property type="term" value="F:metal ion binding"/>
    <property type="evidence" value="ECO:0007669"/>
    <property type="project" value="UniProtKB-KW"/>
</dbReference>
<dbReference type="GO" id="GO:0004180">
    <property type="term" value="F:carboxypeptidase activity"/>
    <property type="evidence" value="ECO:0007669"/>
    <property type="project" value="TreeGrafter"/>
</dbReference>
<dbReference type="InterPro" id="IPR024077">
    <property type="entry name" value="Neurolysin/TOP_dom2"/>
</dbReference>
<dbReference type="GO" id="GO:0006508">
    <property type="term" value="P:proteolysis"/>
    <property type="evidence" value="ECO:0007669"/>
    <property type="project" value="UniProtKB-KW"/>
</dbReference>
<evidence type="ECO:0000259" key="8">
    <source>
        <dbReference type="Pfam" id="PF01432"/>
    </source>
</evidence>
<dbReference type="PANTHER" id="PTHR43660">
    <property type="entry name" value="DIPEPTIDYL CARBOXYPEPTIDASE"/>
    <property type="match status" value="1"/>
</dbReference>
<dbReference type="InterPro" id="IPR034005">
    <property type="entry name" value="M3A_DCP"/>
</dbReference>
<dbReference type="InterPro" id="IPR045090">
    <property type="entry name" value="Pept_M3A_M3B"/>
</dbReference>
<keyword evidence="5" id="KW-0378">Hydrolase</keyword>
<evidence type="ECO:0000256" key="5">
    <source>
        <dbReference type="ARBA" id="ARBA00022801"/>
    </source>
</evidence>
<evidence type="ECO:0000313" key="9">
    <source>
        <dbReference type="EMBL" id="CAB4592797.1"/>
    </source>
</evidence>
<evidence type="ECO:0000256" key="6">
    <source>
        <dbReference type="ARBA" id="ARBA00022833"/>
    </source>
</evidence>
<feature type="domain" description="Peptidase M3A/M3B catalytic" evidence="8">
    <location>
        <begin position="229"/>
        <end position="676"/>
    </location>
</feature>
<sequence>MAENPFFERSTLPFELPPFSVIKDEHYLPAFYEGTKTQIAEVAAIIDAKEPATFENTIVALEKSGQLLGRMLNVFYNKSSSDTSDAIDDIEAEIAPKLAAHSDAIQLNPKLFAKIKALYDNRDSSDLNSEDSWLLEKYYRDLVHAGAHLDEAQRVELKGINEELSKLQTGFGKNLLADTNDLGIVVDNLSDLDGLTQNEIATAANAAKERGLTGKYLLAMVNFTGNPLLTTLRSRELRKKIMDASLVKGNQGNDKDTKNILLQMVKLRARRAKLFGVKSHAEYVIHEQTAGSPERVHKVLKEIAPSAVKNARSEGAELQAAISAEGESFELASWDWDMYSEKVRLAKHNVDTAAMRPYFELERVLKDGVFFAATKLFGITFKERKDLVTYHPEARAFEVTNEDGSPLGLYIGDFFTRDSKRGGAWMNSLVDQNFLLGQLPVVVNNLNIPKPPVGEAALLTLDFTTTLFHEFGHALHGLLSQVKYPRVSGTSVQRDFVEFPSQVNEMWILWPEVINNYAKHYQTGEQMPSEWIENLKAASTFNEGFATTSYLAAAILDLAWHSITEDDEVNDVNEFERKAIAEYGLDYLPVHTRYRSTYFSHIFAGGYSAGYYGYIWSEVLDADSVEWFKENGGLTRANGDHFRNELLSRGGSIDSMQMFRNFRGRDATITPLLTRRGLN</sequence>
<dbReference type="Gene3D" id="1.10.1370.40">
    <property type="match status" value="1"/>
</dbReference>
<evidence type="ECO:0000256" key="7">
    <source>
        <dbReference type="ARBA" id="ARBA00023049"/>
    </source>
</evidence>
<dbReference type="PANTHER" id="PTHR43660:SF1">
    <property type="entry name" value="DIPEPTIDYL CARBOXYPEPTIDASE"/>
    <property type="match status" value="1"/>
</dbReference>
<evidence type="ECO:0000256" key="1">
    <source>
        <dbReference type="ARBA" id="ARBA00001947"/>
    </source>
</evidence>
<dbReference type="EMBL" id="CAEZUF010000054">
    <property type="protein sequence ID" value="CAB4592797.1"/>
    <property type="molecule type" value="Genomic_DNA"/>
</dbReference>
<evidence type="ECO:0000256" key="4">
    <source>
        <dbReference type="ARBA" id="ARBA00022723"/>
    </source>
</evidence>
<dbReference type="InterPro" id="IPR001567">
    <property type="entry name" value="Pept_M3A_M3B_dom"/>
</dbReference>
<keyword evidence="4" id="KW-0479">Metal-binding</keyword>
<comment type="cofactor">
    <cofactor evidence="1">
        <name>Zn(2+)</name>
        <dbReference type="ChEBI" id="CHEBI:29105"/>
    </cofactor>
</comment>
<reference evidence="9" key="1">
    <citation type="submission" date="2020-05" db="EMBL/GenBank/DDBJ databases">
        <authorList>
            <person name="Chiriac C."/>
            <person name="Salcher M."/>
            <person name="Ghai R."/>
            <person name="Kavagutti S V."/>
        </authorList>
    </citation>
    <scope>NUCLEOTIDE SEQUENCE</scope>
</reference>
<proteinExistence type="inferred from homology"/>
<gene>
    <name evidence="9" type="ORF">UFOPK1791_00658</name>
</gene>
<organism evidence="9">
    <name type="scientific">freshwater metagenome</name>
    <dbReference type="NCBI Taxonomy" id="449393"/>
    <lineage>
        <taxon>unclassified sequences</taxon>
        <taxon>metagenomes</taxon>
        <taxon>ecological metagenomes</taxon>
    </lineage>
</organism>
<comment type="similarity">
    <text evidence="2">Belongs to the peptidase M3 family.</text>
</comment>
<dbReference type="AlphaFoldDB" id="A0A6J6FVD5"/>
<evidence type="ECO:0000256" key="3">
    <source>
        <dbReference type="ARBA" id="ARBA00022670"/>
    </source>
</evidence>
<dbReference type="Pfam" id="PF01432">
    <property type="entry name" value="Peptidase_M3"/>
    <property type="match status" value="1"/>
</dbReference>
<dbReference type="GO" id="GO:0005829">
    <property type="term" value="C:cytosol"/>
    <property type="evidence" value="ECO:0007669"/>
    <property type="project" value="TreeGrafter"/>
</dbReference>